<dbReference type="AlphaFoldDB" id="A0A9D2SRT2"/>
<sequence length="781" mass="86425">MSDHTDRERIKELTAQMTLEEKASLCSGETTFRTKAVERLGIASIELADGPHGLRRQVGAQDFMGKNESIPATCFPAECALGSSFDKALAAEVAETMAEQWKAAGVQVILGPGINIKRSPLCGRNFEYYSEDPLVSGTLGAAFVKAAQEKGIGVCLKHFAANNQECRRRTENSQPDERTMREIYASAFEKVVKEAKPWSVMASYNRINGVYATENADYLKTLLRDEWGFDGAVVSDWAAVHDRTAAVRSGCALTMPGDAAHDNEIVEAVREGRLDEKELDARCEELLGLIFRCAGSDAKECAGDCLEKSAPECEDEIFERGHALARRAAAESMVLLKNEGNILPLSPRARIAVIGTFAKEPRYQGSGSSRVNAWRVPSLPEVTAGMENVRYYDGTLSDVQEDKEKRKEAVAAAKDADVAVILAGVPSVMESEGFDRWTMKLPECWNELIEAVCAVQPKTVVVLENGGAVEMPWANRPAAILEAYLGGEAVNEAIWDVLTGRINPSGHLAETFPLRLEDNPSYLFWPGEGDRVEYPEGVFVGYRYYTSKKAEVLFPFGHGLSYTSFAYSDLTVSRNTYKAGEKLKVSVNVKNTGERAGRALVQLYVGTSLGDTGVRRPIRELRAFEKIFLEPGESKKVEFQLDRRAFSYWDKEAHGWRVAGGSYEIQIGRSAEDIVLRRAVEAEAEYLPDGRQYDIMTPVCDALEHPEGKAFLEKLMPRVNAVISRMGMDKAQETMPYKELMPKNMGLMAEPLQTVMRMASDVPESEWKALFERMNGKGKAE</sequence>
<evidence type="ECO:0000259" key="3">
    <source>
        <dbReference type="SMART" id="SM01217"/>
    </source>
</evidence>
<dbReference type="PANTHER" id="PTHR42715">
    <property type="entry name" value="BETA-GLUCOSIDASE"/>
    <property type="match status" value="1"/>
</dbReference>
<dbReference type="InterPro" id="IPR050288">
    <property type="entry name" value="Cellulose_deg_GH3"/>
</dbReference>
<dbReference type="PRINTS" id="PR00133">
    <property type="entry name" value="GLHYDRLASE3"/>
</dbReference>
<dbReference type="InterPro" id="IPR026891">
    <property type="entry name" value="Fn3-like"/>
</dbReference>
<dbReference type="GO" id="GO:0005975">
    <property type="term" value="P:carbohydrate metabolic process"/>
    <property type="evidence" value="ECO:0007669"/>
    <property type="project" value="InterPro"/>
</dbReference>
<dbReference type="FunFam" id="2.60.40.10:FF:000495">
    <property type="entry name" value="Periplasmic beta-glucosidase"/>
    <property type="match status" value="1"/>
</dbReference>
<name>A0A9D2SRT2_9FIRM</name>
<dbReference type="GO" id="GO:0008422">
    <property type="term" value="F:beta-glucosidase activity"/>
    <property type="evidence" value="ECO:0007669"/>
    <property type="project" value="UniProtKB-ARBA"/>
</dbReference>
<dbReference type="InterPro" id="IPR002772">
    <property type="entry name" value="Glyco_hydro_3_C"/>
</dbReference>
<dbReference type="EMBL" id="DWWS01000050">
    <property type="protein sequence ID" value="HJC24842.1"/>
    <property type="molecule type" value="Genomic_DNA"/>
</dbReference>
<dbReference type="InterPro" id="IPR013783">
    <property type="entry name" value="Ig-like_fold"/>
</dbReference>
<dbReference type="Pfam" id="PF00933">
    <property type="entry name" value="Glyco_hydro_3"/>
    <property type="match status" value="1"/>
</dbReference>
<dbReference type="SUPFAM" id="SSF52279">
    <property type="entry name" value="Beta-D-glucan exohydrolase, C-terminal domain"/>
    <property type="match status" value="1"/>
</dbReference>
<organism evidence="4 5">
    <name type="scientific">Candidatus Eisenbergiella merdavium</name>
    <dbReference type="NCBI Taxonomy" id="2838551"/>
    <lineage>
        <taxon>Bacteria</taxon>
        <taxon>Bacillati</taxon>
        <taxon>Bacillota</taxon>
        <taxon>Clostridia</taxon>
        <taxon>Lachnospirales</taxon>
        <taxon>Lachnospiraceae</taxon>
        <taxon>Eisenbergiella</taxon>
    </lineage>
</organism>
<dbReference type="Gene3D" id="3.40.50.1700">
    <property type="entry name" value="Glycoside hydrolase family 3 C-terminal domain"/>
    <property type="match status" value="1"/>
</dbReference>
<feature type="domain" description="Fibronectin type III-like" evidence="3">
    <location>
        <begin position="599"/>
        <end position="671"/>
    </location>
</feature>
<evidence type="ECO:0000256" key="2">
    <source>
        <dbReference type="ARBA" id="ARBA00022801"/>
    </source>
</evidence>
<comment type="caution">
    <text evidence="4">The sequence shown here is derived from an EMBL/GenBank/DDBJ whole genome shotgun (WGS) entry which is preliminary data.</text>
</comment>
<evidence type="ECO:0000313" key="5">
    <source>
        <dbReference type="Proteomes" id="UP000823891"/>
    </source>
</evidence>
<keyword evidence="2 4" id="KW-0378">Hydrolase</keyword>
<gene>
    <name evidence="4" type="ORF">H9761_14250</name>
</gene>
<dbReference type="SUPFAM" id="SSF51445">
    <property type="entry name" value="(Trans)glycosidases"/>
    <property type="match status" value="1"/>
</dbReference>
<proteinExistence type="inferred from homology"/>
<dbReference type="Pfam" id="PF14310">
    <property type="entry name" value="Fn3-like"/>
    <property type="match status" value="1"/>
</dbReference>
<dbReference type="InterPro" id="IPR036962">
    <property type="entry name" value="Glyco_hydro_3_N_sf"/>
</dbReference>
<dbReference type="Gene3D" id="2.60.40.10">
    <property type="entry name" value="Immunoglobulins"/>
    <property type="match status" value="1"/>
</dbReference>
<dbReference type="Pfam" id="PF01915">
    <property type="entry name" value="Glyco_hydro_3_C"/>
    <property type="match status" value="1"/>
</dbReference>
<protein>
    <submittedName>
        <fullName evidence="4">Glycoside hydrolase family 3 C-terminal domain-containing protein</fullName>
    </submittedName>
</protein>
<dbReference type="InterPro" id="IPR036881">
    <property type="entry name" value="Glyco_hydro_3_C_sf"/>
</dbReference>
<comment type="similarity">
    <text evidence="1">Belongs to the glycosyl hydrolase 3 family.</text>
</comment>
<reference evidence="4" key="2">
    <citation type="submission" date="2021-04" db="EMBL/GenBank/DDBJ databases">
        <authorList>
            <person name="Gilroy R."/>
        </authorList>
    </citation>
    <scope>NUCLEOTIDE SEQUENCE</scope>
    <source>
        <strain evidence="4">USAMLcec2-132</strain>
    </source>
</reference>
<dbReference type="Gene3D" id="3.20.20.300">
    <property type="entry name" value="Glycoside hydrolase, family 3, N-terminal domain"/>
    <property type="match status" value="1"/>
</dbReference>
<evidence type="ECO:0000256" key="1">
    <source>
        <dbReference type="ARBA" id="ARBA00005336"/>
    </source>
</evidence>
<accession>A0A9D2SRT2</accession>
<dbReference type="Proteomes" id="UP000823891">
    <property type="component" value="Unassembled WGS sequence"/>
</dbReference>
<dbReference type="InterPro" id="IPR017853">
    <property type="entry name" value="GH"/>
</dbReference>
<dbReference type="SMART" id="SM01217">
    <property type="entry name" value="Fn3_like"/>
    <property type="match status" value="1"/>
</dbReference>
<dbReference type="InterPro" id="IPR001764">
    <property type="entry name" value="Glyco_hydro_3_N"/>
</dbReference>
<dbReference type="PANTHER" id="PTHR42715:SF10">
    <property type="entry name" value="BETA-GLUCOSIDASE"/>
    <property type="match status" value="1"/>
</dbReference>
<evidence type="ECO:0000313" key="4">
    <source>
        <dbReference type="EMBL" id="HJC24842.1"/>
    </source>
</evidence>
<reference evidence="4" key="1">
    <citation type="journal article" date="2021" name="PeerJ">
        <title>Extensive microbial diversity within the chicken gut microbiome revealed by metagenomics and culture.</title>
        <authorList>
            <person name="Gilroy R."/>
            <person name="Ravi A."/>
            <person name="Getino M."/>
            <person name="Pursley I."/>
            <person name="Horton D.L."/>
            <person name="Alikhan N.F."/>
            <person name="Baker D."/>
            <person name="Gharbi K."/>
            <person name="Hall N."/>
            <person name="Watson M."/>
            <person name="Adriaenssens E.M."/>
            <person name="Foster-Nyarko E."/>
            <person name="Jarju S."/>
            <person name="Secka A."/>
            <person name="Antonio M."/>
            <person name="Oren A."/>
            <person name="Chaudhuri R.R."/>
            <person name="La Ragione R."/>
            <person name="Hildebrand F."/>
            <person name="Pallen M.J."/>
        </authorList>
    </citation>
    <scope>NUCLEOTIDE SEQUENCE</scope>
    <source>
        <strain evidence="4">USAMLcec2-132</strain>
    </source>
</reference>